<feature type="compositionally biased region" description="Polar residues" evidence="1">
    <location>
        <begin position="1"/>
        <end position="16"/>
    </location>
</feature>
<evidence type="ECO:0000256" key="1">
    <source>
        <dbReference type="SAM" id="MobiDB-lite"/>
    </source>
</evidence>
<organism evidence="2 3">
    <name type="scientific">Glarea lozoyensis (strain ATCC 20868 / MF5171)</name>
    <dbReference type="NCBI Taxonomy" id="1116229"/>
    <lineage>
        <taxon>Eukaryota</taxon>
        <taxon>Fungi</taxon>
        <taxon>Dikarya</taxon>
        <taxon>Ascomycota</taxon>
        <taxon>Pezizomycotina</taxon>
        <taxon>Leotiomycetes</taxon>
        <taxon>Helotiales</taxon>
        <taxon>Helotiaceae</taxon>
        <taxon>Glarea</taxon>
    </lineage>
</organism>
<accession>S3DPA1</accession>
<evidence type="ECO:0000313" key="3">
    <source>
        <dbReference type="Proteomes" id="UP000016922"/>
    </source>
</evidence>
<dbReference type="GeneID" id="19465992"/>
<gene>
    <name evidence="2" type="ORF">GLAREA_06939</name>
</gene>
<evidence type="ECO:0000313" key="2">
    <source>
        <dbReference type="EMBL" id="EPE33926.1"/>
    </source>
</evidence>
<sequence>MEQGRVYQTSTTTIPNNDLRRQRSAVKSRNNGSSSATVSPDTSLSADDQINFSHNEQLPPLVNSSLMFFSTRPISQSLNILSKSRHLFPRAMEILLRNWSGGGESLRYANILLQEPACCQNLLGPNWKCWYGDDGTLFDLAYQNVTKAEQAILFKALLRADMKYRPQLCANRPAWADDWRHAVEQSSWSNAKGGIVGLLVGKTLWVSMITVLMEHHLDMCIKSPQIQVPDHRQQYKDILRDCLDMGLDIASEYYDYEKKML</sequence>
<feature type="compositionally biased region" description="Polar residues" evidence="1">
    <location>
        <begin position="25"/>
        <end position="46"/>
    </location>
</feature>
<feature type="region of interest" description="Disordered" evidence="1">
    <location>
        <begin position="1"/>
        <end position="46"/>
    </location>
</feature>
<dbReference type="OrthoDB" id="823504at2759"/>
<dbReference type="KEGG" id="glz:GLAREA_06939"/>
<name>S3DPA1_GLAL2</name>
<reference evidence="2 3" key="1">
    <citation type="journal article" date="2013" name="BMC Genomics">
        <title>Genomics-driven discovery of the pneumocandin biosynthetic gene cluster in the fungus Glarea lozoyensis.</title>
        <authorList>
            <person name="Chen L."/>
            <person name="Yue Q."/>
            <person name="Zhang X."/>
            <person name="Xiang M."/>
            <person name="Wang C."/>
            <person name="Li S."/>
            <person name="Che Y."/>
            <person name="Ortiz-Lopez F.J."/>
            <person name="Bills G.F."/>
            <person name="Liu X."/>
            <person name="An Z."/>
        </authorList>
    </citation>
    <scope>NUCLEOTIDE SEQUENCE [LARGE SCALE GENOMIC DNA]</scope>
    <source>
        <strain evidence="3">ATCC 20868 / MF5171</strain>
    </source>
</reference>
<dbReference type="AlphaFoldDB" id="S3DPA1"/>
<keyword evidence="3" id="KW-1185">Reference proteome</keyword>
<dbReference type="HOGENOM" id="CLU_1065785_0_0_1"/>
<dbReference type="Proteomes" id="UP000016922">
    <property type="component" value="Unassembled WGS sequence"/>
</dbReference>
<dbReference type="STRING" id="1116229.S3DPA1"/>
<dbReference type="EMBL" id="KE145357">
    <property type="protein sequence ID" value="EPE33926.1"/>
    <property type="molecule type" value="Genomic_DNA"/>
</dbReference>
<proteinExistence type="predicted"/>
<protein>
    <submittedName>
        <fullName evidence="2">Uncharacterized protein</fullName>
    </submittedName>
</protein>
<dbReference type="RefSeq" id="XP_008079078.1">
    <property type="nucleotide sequence ID" value="XM_008080887.1"/>
</dbReference>